<reference evidence="3 4" key="1">
    <citation type="submission" date="2018-01" db="EMBL/GenBank/DDBJ databases">
        <title>Genome characterization of the sugarcane-associated fungus Trichoderma ghanense CCMA-1212 and their application in lignocelulose bioconversion.</title>
        <authorList>
            <person name="Steindorff A.S."/>
            <person name="Mendes T.D."/>
            <person name="Vilela E.S.D."/>
            <person name="Rodrigues D.S."/>
            <person name="Formighieri E.F."/>
            <person name="Melo I.S."/>
            <person name="Favaro L.C.L."/>
        </authorList>
    </citation>
    <scope>NUCLEOTIDE SEQUENCE [LARGE SCALE GENOMIC DNA]</scope>
    <source>
        <strain evidence="3 4">CCMA-1212</strain>
    </source>
</reference>
<dbReference type="InterPro" id="IPR056884">
    <property type="entry name" value="NPHP3-like_N"/>
</dbReference>
<dbReference type="PANTHER" id="PTHR40619">
    <property type="entry name" value="FUNGAL STAND N-TERMINAL GOODBYE DOMAIN-CONTAINING PROTEIN"/>
    <property type="match status" value="1"/>
</dbReference>
<comment type="caution">
    <text evidence="3">The sequence shown here is derived from an EMBL/GenBank/DDBJ whole genome shotgun (WGS) entry which is preliminary data.</text>
</comment>
<name>A0ABY2H244_9HYPO</name>
<protein>
    <recommendedName>
        <fullName evidence="2">Nephrocystin 3-like N-terminal domain-containing protein</fullName>
    </recommendedName>
</protein>
<evidence type="ECO:0000313" key="4">
    <source>
        <dbReference type="Proteomes" id="UP001642720"/>
    </source>
</evidence>
<evidence type="ECO:0000313" key="3">
    <source>
        <dbReference type="EMBL" id="TFB02206.1"/>
    </source>
</evidence>
<keyword evidence="1" id="KW-0677">Repeat</keyword>
<gene>
    <name evidence="3" type="ORF">CCMA1212_005739</name>
</gene>
<keyword evidence="4" id="KW-1185">Reference proteome</keyword>
<evidence type="ECO:0000259" key="2">
    <source>
        <dbReference type="Pfam" id="PF24883"/>
    </source>
</evidence>
<dbReference type="PANTHER" id="PTHR40619:SF3">
    <property type="entry name" value="FUNGAL STAND N-TERMINAL GOODBYE DOMAIN-CONTAINING PROTEIN"/>
    <property type="match status" value="1"/>
</dbReference>
<dbReference type="RefSeq" id="XP_073558407.1">
    <property type="nucleotide sequence ID" value="XM_073702986.1"/>
</dbReference>
<accession>A0ABY2H244</accession>
<evidence type="ECO:0000256" key="1">
    <source>
        <dbReference type="ARBA" id="ARBA00022737"/>
    </source>
</evidence>
<dbReference type="Proteomes" id="UP001642720">
    <property type="component" value="Unassembled WGS sequence"/>
</dbReference>
<dbReference type="EMBL" id="PPTA01000007">
    <property type="protein sequence ID" value="TFB02206.1"/>
    <property type="molecule type" value="Genomic_DNA"/>
</dbReference>
<organism evidence="3 4">
    <name type="scientific">Trichoderma ghanense</name>
    <dbReference type="NCBI Taxonomy" id="65468"/>
    <lineage>
        <taxon>Eukaryota</taxon>
        <taxon>Fungi</taxon>
        <taxon>Dikarya</taxon>
        <taxon>Ascomycota</taxon>
        <taxon>Pezizomycotina</taxon>
        <taxon>Sordariomycetes</taxon>
        <taxon>Hypocreomycetidae</taxon>
        <taxon>Hypocreales</taxon>
        <taxon>Hypocreaceae</taxon>
        <taxon>Trichoderma</taxon>
    </lineage>
</organism>
<dbReference type="GeneID" id="300577436"/>
<proteinExistence type="predicted"/>
<sequence>MSSQSLLPAGYGMPMKLGSIDTDSELWQRFFSDVLLRFKDDSAAVDVAASQADASPEDTVESSNIEAKKRKDEFVNILVEWDKEHDRITEASKSHKPRGNFFKGKSDLIAQVRSDISGTHSWDDVFDALREAEEAYKSPTGIKVVHKWFRKAADKSDLVEPFVDFIPSFDFSSVVCGGIKFILRACTASKKFREEAFELIDKLPEKVDVAGQYLELYRNDAQLQAASYDLFCNVLSAIQSIMYWLMKDHTFEWLKPLLQQNAYNSKIKEQIKELEQSSRRVASYVKLCNAKKLSKVSDGVGQIRQDTAWIRKSMEALVRDVYQQARWFQEMLQYWNNQAIRNLPEEPEETISQSELLLLLDPNAIKVQKAHQHILKKILRKGLAMDPEAQKRVEWLMANKKISRWFTSTGSQTLLVNGSGSADRVTPLSFFCAMLVQSLSSVGCIILLSYFCGLEMPELYSHGSKDPRTSGLLKSLLIQLLAPGGTSDITCSDHDLIDDLKTTSPNWNLQQQKKLLRFLVAALPATTPIFIFIDGTDFYEMDDLCGETKRVVKEINNLLSQENVKAMVKVLITSPTRSHDLFKYFHQKEIVIMPENMDNSSTRFAGSSLRKQFDTKAARLDRSESRNWHR</sequence>
<dbReference type="Pfam" id="PF24883">
    <property type="entry name" value="NPHP3_N"/>
    <property type="match status" value="1"/>
</dbReference>
<feature type="domain" description="Nephrocystin 3-like N-terminal" evidence="2">
    <location>
        <begin position="393"/>
        <end position="574"/>
    </location>
</feature>